<evidence type="ECO:0000259" key="6">
    <source>
        <dbReference type="Pfam" id="PF00892"/>
    </source>
</evidence>
<feature type="transmembrane region" description="Helical" evidence="5">
    <location>
        <begin position="98"/>
        <end position="120"/>
    </location>
</feature>
<proteinExistence type="predicted"/>
<feature type="transmembrane region" description="Helical" evidence="5">
    <location>
        <begin position="188"/>
        <end position="209"/>
    </location>
</feature>
<accession>A0A2N7KG76</accession>
<feature type="transmembrane region" description="Helical" evidence="5">
    <location>
        <begin position="157"/>
        <end position="176"/>
    </location>
</feature>
<dbReference type="PANTHER" id="PTHR32322:SF9">
    <property type="entry name" value="AMINO-ACID METABOLITE EFFLUX PUMP-RELATED"/>
    <property type="match status" value="1"/>
</dbReference>
<evidence type="ECO:0000256" key="2">
    <source>
        <dbReference type="ARBA" id="ARBA00022692"/>
    </source>
</evidence>
<dbReference type="Pfam" id="PF00892">
    <property type="entry name" value="EamA"/>
    <property type="match status" value="2"/>
</dbReference>
<protein>
    <submittedName>
        <fullName evidence="7">ABC transporter permease</fullName>
    </submittedName>
</protein>
<dbReference type="Proteomes" id="UP000235406">
    <property type="component" value="Unassembled WGS sequence"/>
</dbReference>
<dbReference type="PANTHER" id="PTHR32322">
    <property type="entry name" value="INNER MEMBRANE TRANSPORTER"/>
    <property type="match status" value="1"/>
</dbReference>
<comment type="subcellular location">
    <subcellularLocation>
        <location evidence="1">Membrane</location>
        <topology evidence="1">Multi-pass membrane protein</topology>
    </subcellularLocation>
</comment>
<name>A0A2N7KG76_9VIBR</name>
<evidence type="ECO:0000256" key="5">
    <source>
        <dbReference type="SAM" id="Phobius"/>
    </source>
</evidence>
<feature type="transmembrane region" description="Helical" evidence="5">
    <location>
        <begin position="132"/>
        <end position="151"/>
    </location>
</feature>
<dbReference type="EMBL" id="MCZK01000050">
    <property type="protein sequence ID" value="PMM74763.1"/>
    <property type="molecule type" value="Genomic_DNA"/>
</dbReference>
<evidence type="ECO:0000313" key="8">
    <source>
        <dbReference type="Proteomes" id="UP000235406"/>
    </source>
</evidence>
<feature type="domain" description="EamA" evidence="6">
    <location>
        <begin position="15"/>
        <end position="146"/>
    </location>
</feature>
<feature type="transmembrane region" description="Helical" evidence="5">
    <location>
        <begin position="221"/>
        <end position="241"/>
    </location>
</feature>
<organism evidence="7 8">
    <name type="scientific">Vibrio lentus</name>
    <dbReference type="NCBI Taxonomy" id="136468"/>
    <lineage>
        <taxon>Bacteria</taxon>
        <taxon>Pseudomonadati</taxon>
        <taxon>Pseudomonadota</taxon>
        <taxon>Gammaproteobacteria</taxon>
        <taxon>Vibrionales</taxon>
        <taxon>Vibrionaceae</taxon>
        <taxon>Vibrio</taxon>
    </lineage>
</organism>
<comment type="caution">
    <text evidence="7">The sequence shown here is derived from an EMBL/GenBank/DDBJ whole genome shotgun (WGS) entry which is preliminary data.</text>
</comment>
<feature type="transmembrane region" description="Helical" evidence="5">
    <location>
        <begin position="12"/>
        <end position="35"/>
    </location>
</feature>
<dbReference type="AlphaFoldDB" id="A0A2N7KG76"/>
<dbReference type="RefSeq" id="WP_102434282.1">
    <property type="nucleotide sequence ID" value="NZ_CAWNVI010000050.1"/>
</dbReference>
<feature type="domain" description="EamA" evidence="6">
    <location>
        <begin position="159"/>
        <end position="292"/>
    </location>
</feature>
<dbReference type="InterPro" id="IPR037185">
    <property type="entry name" value="EmrE-like"/>
</dbReference>
<keyword evidence="4 5" id="KW-0472">Membrane</keyword>
<feature type="transmembrane region" description="Helical" evidence="5">
    <location>
        <begin position="253"/>
        <end position="272"/>
    </location>
</feature>
<dbReference type="InterPro" id="IPR000620">
    <property type="entry name" value="EamA_dom"/>
</dbReference>
<keyword evidence="2 5" id="KW-0812">Transmembrane</keyword>
<gene>
    <name evidence="7" type="ORF">BCT49_23600</name>
</gene>
<reference evidence="8" key="1">
    <citation type="submission" date="2016-07" db="EMBL/GenBank/DDBJ databases">
        <title>Nontailed viruses are major unrecognized killers of bacteria in the ocean.</title>
        <authorList>
            <person name="Kauffman K."/>
            <person name="Hussain F."/>
            <person name="Yang J."/>
            <person name="Arevalo P."/>
            <person name="Brown J."/>
            <person name="Cutler M."/>
            <person name="Kelly L."/>
            <person name="Polz M.F."/>
        </authorList>
    </citation>
    <scope>NUCLEOTIDE SEQUENCE [LARGE SCALE GENOMIC DNA]</scope>
    <source>
        <strain evidence="8">10N.261.46.F8</strain>
    </source>
</reference>
<evidence type="ECO:0000256" key="4">
    <source>
        <dbReference type="ARBA" id="ARBA00023136"/>
    </source>
</evidence>
<dbReference type="GO" id="GO:0016020">
    <property type="term" value="C:membrane"/>
    <property type="evidence" value="ECO:0007669"/>
    <property type="project" value="UniProtKB-SubCell"/>
</dbReference>
<sequence length="307" mass="32065">MTSTINISMNARVWAMLIVLSMLWGGSFFFVGVVVTDLPPLTIVALRVGIAAITLWIIALMIGLRPPKELRVWGAFLGMGLLNNVVPFALIVWGQTQIASGLASILNAATPIFAVVVAGILLPDERVTPLKLVGVGIGFVGVVVMIGLPALSGGGSFIAQLAIIAAALSYAFAGVYGRRFKAMEINPIITAAGQVTASTIVLTPVALLVDGPLDVVAMSGDTWAAIAGLAVLSTAVAYVLYFKILELAGATNVLLVTLLVPISAILLGSLFLNESLEVIHFVGMLLIAIGLSAIDGRLWRRIKLAKA</sequence>
<dbReference type="InterPro" id="IPR050638">
    <property type="entry name" value="AA-Vitamin_Transporters"/>
</dbReference>
<evidence type="ECO:0000256" key="3">
    <source>
        <dbReference type="ARBA" id="ARBA00022989"/>
    </source>
</evidence>
<keyword evidence="3 5" id="KW-1133">Transmembrane helix</keyword>
<dbReference type="SUPFAM" id="SSF103481">
    <property type="entry name" value="Multidrug resistance efflux transporter EmrE"/>
    <property type="match status" value="2"/>
</dbReference>
<dbReference type="OrthoDB" id="9810556at2"/>
<evidence type="ECO:0000313" key="7">
    <source>
        <dbReference type="EMBL" id="PMM74763.1"/>
    </source>
</evidence>
<feature type="transmembrane region" description="Helical" evidence="5">
    <location>
        <begin position="41"/>
        <end position="60"/>
    </location>
</feature>
<feature type="transmembrane region" description="Helical" evidence="5">
    <location>
        <begin position="278"/>
        <end position="299"/>
    </location>
</feature>
<feature type="transmembrane region" description="Helical" evidence="5">
    <location>
        <begin position="72"/>
        <end position="92"/>
    </location>
</feature>
<evidence type="ECO:0000256" key="1">
    <source>
        <dbReference type="ARBA" id="ARBA00004141"/>
    </source>
</evidence>